<evidence type="ECO:0000313" key="3">
    <source>
        <dbReference type="Proteomes" id="UP000202440"/>
    </source>
</evidence>
<proteinExistence type="predicted"/>
<name>A0A222FEQ2_9GAMM</name>
<dbReference type="PANTHER" id="PTHR34219:SF8">
    <property type="entry name" value="PEPSY DOMAIN-CONTAINING PROTEIN"/>
    <property type="match status" value="1"/>
</dbReference>
<feature type="transmembrane region" description="Helical" evidence="1">
    <location>
        <begin position="183"/>
        <end position="207"/>
    </location>
</feature>
<dbReference type="KEGG" id="bsan:CHH28_01830"/>
<dbReference type="PROSITE" id="PS51257">
    <property type="entry name" value="PROKAR_LIPOPROTEIN"/>
    <property type="match status" value="1"/>
</dbReference>
<keyword evidence="1" id="KW-1133">Transmembrane helix</keyword>
<keyword evidence="3" id="KW-1185">Reference proteome</keyword>
<feature type="transmembrane region" description="Helical" evidence="1">
    <location>
        <begin position="141"/>
        <end position="162"/>
    </location>
</feature>
<dbReference type="RefSeq" id="WP_094058706.1">
    <property type="nucleotide sequence ID" value="NZ_CP022530.1"/>
</dbReference>
<dbReference type="AlphaFoldDB" id="A0A222FEQ2"/>
<sequence length="376" mass="42915">MSKRRWLFKLHTWLALIAAIPLLISCLTGAILVFKYEIDSLLRPAAINVEQVLDERQSLDQLRSTVQQQFPAHEITGWTLFQQPQRADVVYLIAHGSSDWQHIYIDAYQGRVLTEPALATTHFTDWLLELHYHLLLDHTGLLIAALASSMLCMLGISGLFIYRQFWANLLRLRWRAARLTLYVDTHSSFGMTLAPVMIIVGFTGAYWNFIHLIEEGLVHDDHAAHIVTEPMYEQSLSLQQLRQQAESSIDGFAATYISLPWAPGAQITFYGDVHDTNALTSQYASKVSFDPNSGQRLQVSDIRQESIGRRIDDSFRRLHFGDFAGLFSKAIWALAGLLVLWLTYTGLYVWWTKQKTQRQARQRQQQRAAATLSAQP</sequence>
<dbReference type="Pfam" id="PF03929">
    <property type="entry name" value="PepSY_TM"/>
    <property type="match status" value="1"/>
</dbReference>
<reference evidence="2 3" key="1">
    <citation type="submission" date="2017-07" db="EMBL/GenBank/DDBJ databases">
        <title>Annotated genome sequence of Bacterioplanes sanyensis isolated from Red Sea.</title>
        <authorList>
            <person name="Rehman Z.U."/>
        </authorList>
    </citation>
    <scope>NUCLEOTIDE SEQUENCE [LARGE SCALE GENOMIC DNA]</scope>
    <source>
        <strain evidence="2 3">NV9</strain>
    </source>
</reference>
<dbReference type="Proteomes" id="UP000202440">
    <property type="component" value="Chromosome"/>
</dbReference>
<evidence type="ECO:0000256" key="1">
    <source>
        <dbReference type="SAM" id="Phobius"/>
    </source>
</evidence>
<dbReference type="OrthoDB" id="5294804at2"/>
<organism evidence="2 3">
    <name type="scientific">Bacterioplanes sanyensis</name>
    <dbReference type="NCBI Taxonomy" id="1249553"/>
    <lineage>
        <taxon>Bacteria</taxon>
        <taxon>Pseudomonadati</taxon>
        <taxon>Pseudomonadota</taxon>
        <taxon>Gammaproteobacteria</taxon>
        <taxon>Oceanospirillales</taxon>
        <taxon>Oceanospirillaceae</taxon>
        <taxon>Bacterioplanes</taxon>
    </lineage>
</organism>
<dbReference type="InterPro" id="IPR005625">
    <property type="entry name" value="PepSY-ass_TM"/>
</dbReference>
<protein>
    <recommendedName>
        <fullName evidence="4">Cellulose-binding protein</fullName>
    </recommendedName>
</protein>
<keyword evidence="1" id="KW-0472">Membrane</keyword>
<dbReference type="EMBL" id="CP022530">
    <property type="protein sequence ID" value="ASP37488.1"/>
    <property type="molecule type" value="Genomic_DNA"/>
</dbReference>
<dbReference type="PANTHER" id="PTHR34219">
    <property type="entry name" value="IRON-REGULATED INNER MEMBRANE PROTEIN-RELATED"/>
    <property type="match status" value="1"/>
</dbReference>
<feature type="transmembrane region" description="Helical" evidence="1">
    <location>
        <begin position="12"/>
        <end position="34"/>
    </location>
</feature>
<gene>
    <name evidence="2" type="ORF">CHH28_01830</name>
</gene>
<evidence type="ECO:0008006" key="4">
    <source>
        <dbReference type="Google" id="ProtNLM"/>
    </source>
</evidence>
<accession>A0A222FEQ2</accession>
<feature type="transmembrane region" description="Helical" evidence="1">
    <location>
        <begin position="330"/>
        <end position="351"/>
    </location>
</feature>
<evidence type="ECO:0000313" key="2">
    <source>
        <dbReference type="EMBL" id="ASP37488.1"/>
    </source>
</evidence>
<keyword evidence="1" id="KW-0812">Transmembrane</keyword>